<feature type="region of interest" description="Disordered" evidence="1">
    <location>
        <begin position="326"/>
        <end position="403"/>
    </location>
</feature>
<reference evidence="2 3" key="1">
    <citation type="submission" date="2014-04" db="EMBL/GenBank/DDBJ databases">
        <authorList>
            <consortium name="DOE Joint Genome Institute"/>
            <person name="Kuo A."/>
            <person name="Kohler A."/>
            <person name="Costa M.D."/>
            <person name="Nagy L.G."/>
            <person name="Floudas D."/>
            <person name="Copeland A."/>
            <person name="Barry K.W."/>
            <person name="Cichocki N."/>
            <person name="Veneault-Fourrey C."/>
            <person name="LaButti K."/>
            <person name="Lindquist E.A."/>
            <person name="Lipzen A."/>
            <person name="Lundell T."/>
            <person name="Morin E."/>
            <person name="Murat C."/>
            <person name="Sun H."/>
            <person name="Tunlid A."/>
            <person name="Henrissat B."/>
            <person name="Grigoriev I.V."/>
            <person name="Hibbett D.S."/>
            <person name="Martin F."/>
            <person name="Nordberg H.P."/>
            <person name="Cantor M.N."/>
            <person name="Hua S.X."/>
        </authorList>
    </citation>
    <scope>NUCLEOTIDE SEQUENCE [LARGE SCALE GENOMIC DNA]</scope>
    <source>
        <strain evidence="2 3">441</strain>
    </source>
</reference>
<sequence>MNSAGDSGRKLSVDLSSATSIAMGGGAFDREFGRGQQTLADKDQDKDTRPDKCDDNDFSQLPTMAFHVSEDMRLIRNVAEPQGCTPSAPPILKIHADNNDEAPVAVEENSQALSKARQSRMSQQPSPEFLASLGIKVRDFAYESTLPPINPVPRIPRQVQPEPLPKKQTLTHWNEGASQDQGGSSQSQSHSQRLERKATEPLDNESLQYAHTLGHTLSRVTHSPTRPIVQVYTLPSLPVTPSPLGSPTSPLTPLSQEASQESKFVQTPSPMKFVTNDAEIVTASQTEDSQPDAVPCPQSIPPSLLSVSLTRSQSLLPRPSLCVPEDVAVESQPTSTSRRRRIRPVAITDGEAPSSNRYQLRRRPSTRSRRPQPYPMTSTSTATTKKNSINRQHPYRTRQGAVR</sequence>
<gene>
    <name evidence="2" type="ORF">PISMIDRAFT_522448</name>
</gene>
<evidence type="ECO:0000313" key="3">
    <source>
        <dbReference type="Proteomes" id="UP000054018"/>
    </source>
</evidence>
<dbReference type="OrthoDB" id="3232876at2759"/>
<dbReference type="Proteomes" id="UP000054018">
    <property type="component" value="Unassembled WGS sequence"/>
</dbReference>
<feature type="compositionally biased region" description="Low complexity" evidence="1">
    <location>
        <begin position="178"/>
        <end position="191"/>
    </location>
</feature>
<feature type="compositionally biased region" description="Basic and acidic residues" evidence="1">
    <location>
        <begin position="40"/>
        <end position="55"/>
    </location>
</feature>
<dbReference type="EMBL" id="KN833690">
    <property type="protein sequence ID" value="KIK29243.1"/>
    <property type="molecule type" value="Genomic_DNA"/>
</dbReference>
<dbReference type="AlphaFoldDB" id="A0A0D0AB35"/>
<dbReference type="HOGENOM" id="CLU_057169_0_0_1"/>
<proteinExistence type="predicted"/>
<protein>
    <submittedName>
        <fullName evidence="2">Uncharacterized protein</fullName>
    </submittedName>
</protein>
<evidence type="ECO:0000313" key="2">
    <source>
        <dbReference type="EMBL" id="KIK29243.1"/>
    </source>
</evidence>
<organism evidence="2 3">
    <name type="scientific">Pisolithus microcarpus 441</name>
    <dbReference type="NCBI Taxonomy" id="765257"/>
    <lineage>
        <taxon>Eukaryota</taxon>
        <taxon>Fungi</taxon>
        <taxon>Dikarya</taxon>
        <taxon>Basidiomycota</taxon>
        <taxon>Agaricomycotina</taxon>
        <taxon>Agaricomycetes</taxon>
        <taxon>Agaricomycetidae</taxon>
        <taxon>Boletales</taxon>
        <taxon>Sclerodermatineae</taxon>
        <taxon>Pisolithaceae</taxon>
        <taxon>Pisolithus</taxon>
    </lineage>
</organism>
<accession>A0A0D0AB35</accession>
<feature type="compositionally biased region" description="Basic residues" evidence="1">
    <location>
        <begin position="359"/>
        <end position="370"/>
    </location>
</feature>
<feature type="region of interest" description="Disordered" evidence="1">
    <location>
        <begin position="25"/>
        <end position="59"/>
    </location>
</feature>
<reference evidence="3" key="2">
    <citation type="submission" date="2015-01" db="EMBL/GenBank/DDBJ databases">
        <title>Evolutionary Origins and Diversification of the Mycorrhizal Mutualists.</title>
        <authorList>
            <consortium name="DOE Joint Genome Institute"/>
            <consortium name="Mycorrhizal Genomics Consortium"/>
            <person name="Kohler A."/>
            <person name="Kuo A."/>
            <person name="Nagy L.G."/>
            <person name="Floudas D."/>
            <person name="Copeland A."/>
            <person name="Barry K.W."/>
            <person name="Cichocki N."/>
            <person name="Veneault-Fourrey C."/>
            <person name="LaButti K."/>
            <person name="Lindquist E.A."/>
            <person name="Lipzen A."/>
            <person name="Lundell T."/>
            <person name="Morin E."/>
            <person name="Murat C."/>
            <person name="Riley R."/>
            <person name="Ohm R."/>
            <person name="Sun H."/>
            <person name="Tunlid A."/>
            <person name="Henrissat B."/>
            <person name="Grigoriev I.V."/>
            <person name="Hibbett D.S."/>
            <person name="Martin F."/>
        </authorList>
    </citation>
    <scope>NUCLEOTIDE SEQUENCE [LARGE SCALE GENOMIC DNA]</scope>
    <source>
        <strain evidence="3">441</strain>
    </source>
</reference>
<keyword evidence="3" id="KW-1185">Reference proteome</keyword>
<feature type="region of interest" description="Disordered" evidence="1">
    <location>
        <begin position="174"/>
        <end position="204"/>
    </location>
</feature>
<feature type="region of interest" description="Disordered" evidence="1">
    <location>
        <begin position="105"/>
        <end position="126"/>
    </location>
</feature>
<evidence type="ECO:0000256" key="1">
    <source>
        <dbReference type="SAM" id="MobiDB-lite"/>
    </source>
</evidence>
<name>A0A0D0AB35_9AGAM</name>
<feature type="compositionally biased region" description="Low complexity" evidence="1">
    <location>
        <begin position="375"/>
        <end position="386"/>
    </location>
</feature>